<dbReference type="Pfam" id="PF12833">
    <property type="entry name" value="HTH_18"/>
    <property type="match status" value="1"/>
</dbReference>
<evidence type="ECO:0000259" key="5">
    <source>
        <dbReference type="PROSITE" id="PS01124"/>
    </source>
</evidence>
<reference evidence="6 7" key="1">
    <citation type="submission" date="2024-03" db="EMBL/GenBank/DDBJ databases">
        <title>Flavobacterium soyae.</title>
        <authorList>
            <person name="Zheng W."/>
        </authorList>
    </citation>
    <scope>NUCLEOTIDE SEQUENCE [LARGE SCALE GENOMIC DNA]</scope>
    <source>
        <strain evidence="6 7">55</strain>
    </source>
</reference>
<dbReference type="Proteomes" id="UP001623852">
    <property type="component" value="Chromosome"/>
</dbReference>
<dbReference type="InterPro" id="IPR011990">
    <property type="entry name" value="TPR-like_helical_dom_sf"/>
</dbReference>
<proteinExistence type="predicted"/>
<name>A0ABZ2UDR5_9FLAO</name>
<keyword evidence="3" id="KW-0804">Transcription</keyword>
<sequence length="568" mass="66420">MKNTTLIFLLLFTTALFSQKKETFIIPDSLKNTSFTELEKRYENSFMNKKNKKLYANIYYQKSKLQNDKIIRANGLYFFAIAVASDTIAMQCSDSIITLTKNVDDFNYPARGYILKSSFLMKNMDLRSSLTNVLEAEKYSLKKGNIEQNLLVNQQIALIKIELGKPKEALPLIIKNYNYFKSKKTHSIDYLYTTWILSDIYIRLKKIDTALYYIKILQNQINLDDRFYKYSIMYEGICYHFKKQYTKSNPLLDKALVMLGSGDDKLNLAISYYYRGENILQNEKNIIKAQSYFEKADSILVKSGSNTADLQNNCIRLIEISKKLKNNEKQLYYLNRLIEIDSYLNKNGIILEENINKNYERPHLLLEKEKVIAKINTEKQLYIGIGFIIFIGLGFSLFYLSKTKKQNKLYENRVNELVQIYNEENKTPDIQNSISETIIEPKENTVKTVDLSKEKAVEILKKLDEFEKNKGYLEPNINQIDFARKLETNSTYLSKTINQYKNKNFSQYINDLRIEHTIARLSGDKKFRNYSIKAISEEVGFSNSESFSKAFLKKTGYQPSYFIKNSEK</sequence>
<dbReference type="EMBL" id="CP150845">
    <property type="protein sequence ID" value="WYZ19625.1"/>
    <property type="molecule type" value="Genomic_DNA"/>
</dbReference>
<dbReference type="SUPFAM" id="SSF46689">
    <property type="entry name" value="Homeodomain-like"/>
    <property type="match status" value="1"/>
</dbReference>
<keyword evidence="2" id="KW-0238">DNA-binding</keyword>
<feature type="domain" description="HTH araC/xylS-type" evidence="5">
    <location>
        <begin position="457"/>
        <end position="565"/>
    </location>
</feature>
<dbReference type="Gene3D" id="1.10.10.60">
    <property type="entry name" value="Homeodomain-like"/>
    <property type="match status" value="2"/>
</dbReference>
<evidence type="ECO:0000313" key="7">
    <source>
        <dbReference type="Proteomes" id="UP001623852"/>
    </source>
</evidence>
<dbReference type="InterPro" id="IPR018060">
    <property type="entry name" value="HTH_AraC"/>
</dbReference>
<gene>
    <name evidence="6" type="ORF">AABD74_20975</name>
</gene>
<feature type="transmembrane region" description="Helical" evidence="4">
    <location>
        <begin position="381"/>
        <end position="400"/>
    </location>
</feature>
<dbReference type="PANTHER" id="PTHR43280">
    <property type="entry name" value="ARAC-FAMILY TRANSCRIPTIONAL REGULATOR"/>
    <property type="match status" value="1"/>
</dbReference>
<accession>A0ABZ2UDR5</accession>
<keyword evidence="4" id="KW-0812">Transmembrane</keyword>
<evidence type="ECO:0000256" key="1">
    <source>
        <dbReference type="ARBA" id="ARBA00023015"/>
    </source>
</evidence>
<dbReference type="InterPro" id="IPR009057">
    <property type="entry name" value="Homeodomain-like_sf"/>
</dbReference>
<keyword evidence="1" id="KW-0805">Transcription regulation</keyword>
<keyword evidence="7" id="KW-1185">Reference proteome</keyword>
<evidence type="ECO:0000256" key="3">
    <source>
        <dbReference type="ARBA" id="ARBA00023163"/>
    </source>
</evidence>
<dbReference type="SUPFAM" id="SSF81901">
    <property type="entry name" value="HCP-like"/>
    <property type="match status" value="1"/>
</dbReference>
<dbReference type="RefSeq" id="WP_406844190.1">
    <property type="nucleotide sequence ID" value="NZ_CP150845.1"/>
</dbReference>
<keyword evidence="4" id="KW-1133">Transmembrane helix</keyword>
<evidence type="ECO:0000256" key="4">
    <source>
        <dbReference type="SAM" id="Phobius"/>
    </source>
</evidence>
<protein>
    <submittedName>
        <fullName evidence="6">AraC family transcriptional regulator</fullName>
    </submittedName>
</protein>
<organism evidence="6 7">
    <name type="scientific">Flavobacterium soyae</name>
    <dbReference type="NCBI Taxonomy" id="2903098"/>
    <lineage>
        <taxon>Bacteria</taxon>
        <taxon>Pseudomonadati</taxon>
        <taxon>Bacteroidota</taxon>
        <taxon>Flavobacteriia</taxon>
        <taxon>Flavobacteriales</taxon>
        <taxon>Flavobacteriaceae</taxon>
        <taxon>Flavobacterium</taxon>
    </lineage>
</organism>
<dbReference type="SMART" id="SM00342">
    <property type="entry name" value="HTH_ARAC"/>
    <property type="match status" value="1"/>
</dbReference>
<dbReference type="PANTHER" id="PTHR43280:SF2">
    <property type="entry name" value="HTH-TYPE TRANSCRIPTIONAL REGULATOR EXSA"/>
    <property type="match status" value="1"/>
</dbReference>
<dbReference type="PROSITE" id="PS01124">
    <property type="entry name" value="HTH_ARAC_FAMILY_2"/>
    <property type="match status" value="1"/>
</dbReference>
<keyword evidence="4" id="KW-0472">Membrane</keyword>
<evidence type="ECO:0000313" key="6">
    <source>
        <dbReference type="EMBL" id="WYZ19625.1"/>
    </source>
</evidence>
<evidence type="ECO:0000256" key="2">
    <source>
        <dbReference type="ARBA" id="ARBA00023125"/>
    </source>
</evidence>
<dbReference type="Gene3D" id="1.25.40.10">
    <property type="entry name" value="Tetratricopeptide repeat domain"/>
    <property type="match status" value="1"/>
</dbReference>